<evidence type="ECO:0000256" key="7">
    <source>
        <dbReference type="NCBIfam" id="TIGR02127"/>
    </source>
</evidence>
<protein>
    <recommendedName>
        <fullName evidence="7">Orotidine-5'-phosphate decarboxylase</fullName>
        <ecNumber evidence="7">4.1.1.23</ecNumber>
    </recommendedName>
</protein>
<dbReference type="CDD" id="cd04725">
    <property type="entry name" value="OMP_decarboxylase_like"/>
    <property type="match status" value="1"/>
</dbReference>
<sequence>MEERKMSAARQKANKRISSLKSLLCVGLDSDPDKIPEVFFRAPDPVFAFNRSVIRATGGVAVAYKINTAFYEARGIPGLLDMEKTLGEIPAECLTIADAKRADIGNTSRKYAQAFFEHWSFDAVTVAPYMGFDSLEPFFSYSGKLVFVLCLTSNEGSRDFEEQRLENGRPLYESVLEKVTLWGKDGNAGVVVGATKSALLGDIRRQAPGLFFLIPGVGAQGGSLEDAVRAGVDVNSESAIINVSRSLIYPAGSFSSIEEFEAAVAGEAGKIHAAMKLVL</sequence>
<organism evidence="9 10">
    <name type="scientific">Chlorobium limicola (strain DSM 245 / NBRC 103803 / 6330)</name>
    <dbReference type="NCBI Taxonomy" id="290315"/>
    <lineage>
        <taxon>Bacteria</taxon>
        <taxon>Pseudomonadati</taxon>
        <taxon>Chlorobiota</taxon>
        <taxon>Chlorobiia</taxon>
        <taxon>Chlorobiales</taxon>
        <taxon>Chlorobiaceae</taxon>
        <taxon>Chlorobium/Pelodictyon group</taxon>
        <taxon>Chlorobium</taxon>
    </lineage>
</organism>
<comment type="catalytic activity">
    <reaction evidence="6">
        <text>orotidine 5'-phosphate + H(+) = UMP + CO2</text>
        <dbReference type="Rhea" id="RHEA:11596"/>
        <dbReference type="ChEBI" id="CHEBI:15378"/>
        <dbReference type="ChEBI" id="CHEBI:16526"/>
        <dbReference type="ChEBI" id="CHEBI:57538"/>
        <dbReference type="ChEBI" id="CHEBI:57865"/>
        <dbReference type="EC" id="4.1.1.23"/>
    </reaction>
</comment>
<proteinExistence type="inferred from homology"/>
<evidence type="ECO:0000313" key="9">
    <source>
        <dbReference type="EMBL" id="ACD89194.1"/>
    </source>
</evidence>
<dbReference type="GO" id="GO:0044205">
    <property type="term" value="P:'de novo' UMP biosynthetic process"/>
    <property type="evidence" value="ECO:0007669"/>
    <property type="project" value="UniProtKB-UniPathway"/>
</dbReference>
<evidence type="ECO:0000256" key="6">
    <source>
        <dbReference type="ARBA" id="ARBA00049157"/>
    </source>
</evidence>
<dbReference type="GO" id="GO:0006207">
    <property type="term" value="P:'de novo' pyrimidine nucleobase biosynthetic process"/>
    <property type="evidence" value="ECO:0007669"/>
    <property type="project" value="InterPro"/>
</dbReference>
<name>B3EE60_CHLL2</name>
<dbReference type="NCBIfam" id="TIGR02127">
    <property type="entry name" value="pyrF_sub2"/>
    <property type="match status" value="1"/>
</dbReference>
<dbReference type="Pfam" id="PF00215">
    <property type="entry name" value="OMPdecase"/>
    <property type="match status" value="1"/>
</dbReference>
<dbReference type="HOGENOM" id="CLU_060704_1_0_10"/>
<dbReference type="EC" id="4.1.1.23" evidence="7"/>
<evidence type="ECO:0000313" key="10">
    <source>
        <dbReference type="Proteomes" id="UP000008841"/>
    </source>
</evidence>
<dbReference type="PANTHER" id="PTHR43375">
    <property type="entry name" value="OROTIDINE 5'-PHOSPHATE DECARBOXYLASE"/>
    <property type="match status" value="1"/>
</dbReference>
<dbReference type="Gene3D" id="3.20.20.70">
    <property type="entry name" value="Aldolase class I"/>
    <property type="match status" value="1"/>
</dbReference>
<keyword evidence="3" id="KW-0210">Decarboxylase</keyword>
<dbReference type="SMART" id="SM00934">
    <property type="entry name" value="OMPdecase"/>
    <property type="match status" value="1"/>
</dbReference>
<comment type="similarity">
    <text evidence="2">Belongs to the OMP decarboxylase family. Type 2 subfamily.</text>
</comment>
<dbReference type="SUPFAM" id="SSF51366">
    <property type="entry name" value="Ribulose-phoshate binding barrel"/>
    <property type="match status" value="1"/>
</dbReference>
<comment type="pathway">
    <text evidence="1">Pyrimidine metabolism; UMP biosynthesis via de novo pathway; UMP from orotate: step 2/2.</text>
</comment>
<dbReference type="InterPro" id="IPR011995">
    <property type="entry name" value="OMPdecase_type-2"/>
</dbReference>
<feature type="domain" description="Orotidine 5'-phosphate decarboxylase" evidence="8">
    <location>
        <begin position="23"/>
        <end position="260"/>
    </location>
</feature>
<dbReference type="InterPro" id="IPR011060">
    <property type="entry name" value="RibuloseP-bd_barrel"/>
</dbReference>
<dbReference type="EMBL" id="CP001097">
    <property type="protein sequence ID" value="ACD89194.1"/>
    <property type="molecule type" value="Genomic_DNA"/>
</dbReference>
<evidence type="ECO:0000256" key="3">
    <source>
        <dbReference type="ARBA" id="ARBA00022793"/>
    </source>
</evidence>
<evidence type="ECO:0000259" key="8">
    <source>
        <dbReference type="SMART" id="SM00934"/>
    </source>
</evidence>
<evidence type="ECO:0000256" key="5">
    <source>
        <dbReference type="ARBA" id="ARBA00023239"/>
    </source>
</evidence>
<dbReference type="InterPro" id="IPR001754">
    <property type="entry name" value="OMPdeCOase_dom"/>
</dbReference>
<evidence type="ECO:0000256" key="2">
    <source>
        <dbReference type="ARBA" id="ARBA00008847"/>
    </source>
</evidence>
<keyword evidence="5" id="KW-0456">Lyase</keyword>
<dbReference type="PANTHER" id="PTHR43375:SF1">
    <property type="entry name" value="OROTIDINE 5'-PHOSPHATE DECARBOXYLASE"/>
    <property type="match status" value="1"/>
</dbReference>
<keyword evidence="4" id="KW-0665">Pyrimidine biosynthesis</keyword>
<dbReference type="InterPro" id="IPR013785">
    <property type="entry name" value="Aldolase_TIM"/>
</dbReference>
<dbReference type="AlphaFoldDB" id="B3EE60"/>
<dbReference type="eggNOG" id="COG0284">
    <property type="taxonomic scope" value="Bacteria"/>
</dbReference>
<accession>B3EE60</accession>
<evidence type="ECO:0000256" key="4">
    <source>
        <dbReference type="ARBA" id="ARBA00022975"/>
    </source>
</evidence>
<dbReference type="UniPathway" id="UPA00070">
    <property type="reaction ID" value="UER00120"/>
</dbReference>
<reference evidence="9 10" key="1">
    <citation type="submission" date="2008-05" db="EMBL/GenBank/DDBJ databases">
        <title>Complete sequence of Chlorobium limicola DSM 245.</title>
        <authorList>
            <consortium name="US DOE Joint Genome Institute"/>
            <person name="Lucas S."/>
            <person name="Copeland A."/>
            <person name="Lapidus A."/>
            <person name="Glavina del Rio T."/>
            <person name="Dalin E."/>
            <person name="Tice H."/>
            <person name="Bruce D."/>
            <person name="Goodwin L."/>
            <person name="Pitluck S."/>
            <person name="Schmutz J."/>
            <person name="Larimer F."/>
            <person name="Land M."/>
            <person name="Hauser L."/>
            <person name="Kyrpides N."/>
            <person name="Ovchinnikova G."/>
            <person name="Zhao F."/>
            <person name="Li T."/>
            <person name="Liu Z."/>
            <person name="Overmann J."/>
            <person name="Bryant D.A."/>
            <person name="Richardson P."/>
        </authorList>
    </citation>
    <scope>NUCLEOTIDE SEQUENCE [LARGE SCALE GENOMIC DNA]</scope>
    <source>
        <strain evidence="10">DSM 245 / NBRC 103803 / 6330</strain>
    </source>
</reference>
<dbReference type="KEGG" id="cli:Clim_0088"/>
<dbReference type="STRING" id="290315.Clim_0088"/>
<evidence type="ECO:0000256" key="1">
    <source>
        <dbReference type="ARBA" id="ARBA00004861"/>
    </source>
</evidence>
<gene>
    <name evidence="9" type="ordered locus">Clim_0088</name>
</gene>
<dbReference type="GO" id="GO:0004590">
    <property type="term" value="F:orotidine-5'-phosphate decarboxylase activity"/>
    <property type="evidence" value="ECO:0007669"/>
    <property type="project" value="UniProtKB-UniRule"/>
</dbReference>
<dbReference type="Proteomes" id="UP000008841">
    <property type="component" value="Chromosome"/>
</dbReference>